<dbReference type="EMBL" id="CAJFCJ010000016">
    <property type="protein sequence ID" value="CAD5122294.1"/>
    <property type="molecule type" value="Genomic_DNA"/>
</dbReference>
<dbReference type="InterPro" id="IPR051341">
    <property type="entry name" value="Zyg-11_UBL_adapter"/>
</dbReference>
<organism evidence="1 2">
    <name type="scientific">Dimorphilus gyrociliatus</name>
    <dbReference type="NCBI Taxonomy" id="2664684"/>
    <lineage>
        <taxon>Eukaryota</taxon>
        <taxon>Metazoa</taxon>
        <taxon>Spiralia</taxon>
        <taxon>Lophotrochozoa</taxon>
        <taxon>Annelida</taxon>
        <taxon>Polychaeta</taxon>
        <taxon>Polychaeta incertae sedis</taxon>
        <taxon>Dinophilidae</taxon>
        <taxon>Dimorphilus</taxon>
    </lineage>
</organism>
<comment type="caution">
    <text evidence="1">The sequence shown here is derived from an EMBL/GenBank/DDBJ whole genome shotgun (WGS) entry which is preliminary data.</text>
</comment>
<dbReference type="InterPro" id="IPR032675">
    <property type="entry name" value="LRR_dom_sf"/>
</dbReference>
<dbReference type="AlphaFoldDB" id="A0A7I8W177"/>
<dbReference type="PANTHER" id="PTHR12904:SF23">
    <property type="entry name" value="PROTEIN ZER-1 HOMOLOG"/>
    <property type="match status" value="1"/>
</dbReference>
<reference evidence="1 2" key="1">
    <citation type="submission" date="2020-08" db="EMBL/GenBank/DDBJ databases">
        <authorList>
            <person name="Hejnol A."/>
        </authorList>
    </citation>
    <scope>NUCLEOTIDE SEQUENCE [LARGE SCALE GENOMIC DNA]</scope>
</reference>
<sequence length="375" mass="44960">MFSLQELILRSIDFDGSKGLGKYFKNDKTIPHGLAEEILQYFNNKHIGVSKEHLKYFTFEKTTLTCIKLNGCRIYDELSFINFVKNHPLKVIEMNNLKIDLKQWIGNINTSFLEELTISNCRLYRESYNFQYSDILERIEDLQNFKNLLKLDVSYTLFTNECLLFISNELSQLENLDISYTLVDTIHPIKKLESLTNFTFISQKESWKFDEIQYLKEFEHLKEISVGNNHSIHNCRLCKWFENFLDNNQFKALESLVIGEIQHVEIAVLSKFIKNHERLKYFAIDLDVRENNLADLMENRLNVIYPLRITLKDDRYFQLFFPKSSNIVFKRFYDLAIKSLELLKKEINECREIDKRRMYMMRLDIERLWQVMYTI</sequence>
<evidence type="ECO:0000313" key="1">
    <source>
        <dbReference type="EMBL" id="CAD5122294.1"/>
    </source>
</evidence>
<dbReference type="OrthoDB" id="5783533at2759"/>
<proteinExistence type="predicted"/>
<accession>A0A7I8W177</accession>
<gene>
    <name evidence="1" type="ORF">DGYR_LOCUS10121</name>
</gene>
<protein>
    <submittedName>
        <fullName evidence="1">DgyrCDS10735</fullName>
    </submittedName>
</protein>
<name>A0A7I8W177_9ANNE</name>
<dbReference type="Proteomes" id="UP000549394">
    <property type="component" value="Unassembled WGS sequence"/>
</dbReference>
<dbReference type="PANTHER" id="PTHR12904">
    <property type="match status" value="1"/>
</dbReference>
<evidence type="ECO:0000313" key="2">
    <source>
        <dbReference type="Proteomes" id="UP000549394"/>
    </source>
</evidence>
<keyword evidence="2" id="KW-1185">Reference proteome</keyword>
<dbReference type="SUPFAM" id="SSF52047">
    <property type="entry name" value="RNI-like"/>
    <property type="match status" value="1"/>
</dbReference>
<dbReference type="Gene3D" id="3.80.10.10">
    <property type="entry name" value="Ribonuclease Inhibitor"/>
    <property type="match status" value="1"/>
</dbReference>